<dbReference type="RefSeq" id="WP_092552387.1">
    <property type="nucleotide sequence ID" value="NZ_FNPZ01000002.1"/>
</dbReference>
<dbReference type="OrthoDB" id="40820at2"/>
<dbReference type="AlphaFoldDB" id="A0A1H3PHK0"/>
<dbReference type="Gene3D" id="2.60.40.1610">
    <property type="entry name" value="Domain of unknown function DUF1254"/>
    <property type="match status" value="1"/>
</dbReference>
<reference evidence="3 4" key="1">
    <citation type="submission" date="2016-10" db="EMBL/GenBank/DDBJ databases">
        <authorList>
            <person name="de Groot N.N."/>
        </authorList>
    </citation>
    <scope>NUCLEOTIDE SEQUENCE [LARGE SCALE GENOMIC DNA]</scope>
    <source>
        <strain evidence="3 4">CGMCC 4.3491</strain>
    </source>
</reference>
<dbReference type="Pfam" id="PF06863">
    <property type="entry name" value="DUF1254"/>
    <property type="match status" value="1"/>
</dbReference>
<dbReference type="InterPro" id="IPR010679">
    <property type="entry name" value="DUF1254"/>
</dbReference>
<feature type="domain" description="DUF1254" evidence="2">
    <location>
        <begin position="47"/>
        <end position="176"/>
    </location>
</feature>
<dbReference type="PANTHER" id="PTHR36509:SF2">
    <property type="entry name" value="BLL3101 PROTEIN"/>
    <property type="match status" value="1"/>
</dbReference>
<protein>
    <submittedName>
        <fullName evidence="3">Uncharacterized conserved protein</fullName>
    </submittedName>
</protein>
<evidence type="ECO:0000259" key="2">
    <source>
        <dbReference type="Pfam" id="PF06863"/>
    </source>
</evidence>
<sequence length="444" mass="47655">MTATDPVEIRERAAEAFTYLYPLVTMDVTRMQLTDTRDPAAIGRSAPNTFSHVQQFPPADFRSVVAPNFDTLYSVAWLDLEESPIVLDVADSGGRYYLLPMLDMWTDVFAVPGKRTTGTGAGSFVIAGPDWSGSVPPGAQLIRATTSTVWLIGRTQTDGPADYDAVHRFQRGLTLRALDGGELSHEVRASVAPENLDLTGDPLHIVNGLPAIDYFGYAARLVQLYPPHATDFSVLARIARIGFVPGDDFDGSGFDADGLAALEAGKADALAHQLAELPTLARVASGWSMNTDTMGVYGNFYTKRAIVAMVGLGANPPEDAVYPIAVADSDGSPIVGEKSYVQHFEKSELPPVGAFWSVTMYDADSFQVANPLNRFALGDRDPLVYGADGSLDLYYGPTDPGGDRTANWLPAPAGPLRIIMRLYEPEAAVLDGAWNPPALKAVAL</sequence>
<keyword evidence="4" id="KW-1185">Reference proteome</keyword>
<accession>A0A1H3PHK0</accession>
<dbReference type="EMBL" id="FNPZ01000002">
    <property type="protein sequence ID" value="SDZ00622.1"/>
    <property type="molecule type" value="Genomic_DNA"/>
</dbReference>
<feature type="domain" description="DUF1214" evidence="1">
    <location>
        <begin position="319"/>
        <end position="426"/>
    </location>
</feature>
<dbReference type="STRING" id="381665.SAMN05216554_1897"/>
<dbReference type="SUPFAM" id="SSF160935">
    <property type="entry name" value="VPA0735-like"/>
    <property type="match status" value="1"/>
</dbReference>
<dbReference type="InterPro" id="IPR037049">
    <property type="entry name" value="DUF1214_C_sf"/>
</dbReference>
<organism evidence="3 4">
    <name type="scientific">Herbiconiux ginsengi</name>
    <dbReference type="NCBI Taxonomy" id="381665"/>
    <lineage>
        <taxon>Bacteria</taxon>
        <taxon>Bacillati</taxon>
        <taxon>Actinomycetota</taxon>
        <taxon>Actinomycetes</taxon>
        <taxon>Micrococcales</taxon>
        <taxon>Microbacteriaceae</taxon>
        <taxon>Herbiconiux</taxon>
    </lineage>
</organism>
<gene>
    <name evidence="3" type="ORF">SAMN05216554_1897</name>
</gene>
<dbReference type="Proteomes" id="UP000198891">
    <property type="component" value="Unassembled WGS sequence"/>
</dbReference>
<dbReference type="PANTHER" id="PTHR36509">
    <property type="entry name" value="BLL3101 PROTEIN"/>
    <property type="match status" value="1"/>
</dbReference>
<evidence type="ECO:0000313" key="4">
    <source>
        <dbReference type="Proteomes" id="UP000198891"/>
    </source>
</evidence>
<evidence type="ECO:0000259" key="1">
    <source>
        <dbReference type="Pfam" id="PF06742"/>
    </source>
</evidence>
<dbReference type="Pfam" id="PF06742">
    <property type="entry name" value="DUF1214"/>
    <property type="match status" value="1"/>
</dbReference>
<dbReference type="InterPro" id="IPR010621">
    <property type="entry name" value="DUF1214"/>
</dbReference>
<name>A0A1H3PHK0_9MICO</name>
<dbReference type="InterPro" id="IPR037050">
    <property type="entry name" value="DUF1254_sf"/>
</dbReference>
<dbReference type="Gene3D" id="2.60.120.600">
    <property type="entry name" value="Domain of unknown function DUF1214, C-terminal domain"/>
    <property type="match status" value="1"/>
</dbReference>
<evidence type="ECO:0000313" key="3">
    <source>
        <dbReference type="EMBL" id="SDZ00622.1"/>
    </source>
</evidence>
<proteinExistence type="predicted"/>